<dbReference type="Gene3D" id="1.10.10.10">
    <property type="entry name" value="Winged helix-like DNA-binding domain superfamily/Winged helix DNA-binding domain"/>
    <property type="match status" value="1"/>
</dbReference>
<dbReference type="PANTHER" id="PTHR46577">
    <property type="entry name" value="HTH-TYPE TRANSCRIPTIONAL REGULATORY PROTEIN GABR"/>
    <property type="match status" value="1"/>
</dbReference>
<comment type="similarity">
    <text evidence="1">In the C-terminal section; belongs to the class-I pyridoxal-phosphate-dependent aminotransferase family.</text>
</comment>
<name>A0A3B7MPL7_9BACT</name>
<dbReference type="PANTHER" id="PTHR46577:SF1">
    <property type="entry name" value="HTH-TYPE TRANSCRIPTIONAL REGULATORY PROTEIN GABR"/>
    <property type="match status" value="1"/>
</dbReference>
<dbReference type="SUPFAM" id="SSF53383">
    <property type="entry name" value="PLP-dependent transferases"/>
    <property type="match status" value="1"/>
</dbReference>
<reference evidence="7 8" key="1">
    <citation type="submission" date="2018-09" db="EMBL/GenBank/DDBJ databases">
        <title>Genome sequencing of strain 6GH32-13.</title>
        <authorList>
            <person name="Weon H.-Y."/>
            <person name="Heo J."/>
            <person name="Kwon S.-W."/>
        </authorList>
    </citation>
    <scope>NUCLEOTIDE SEQUENCE [LARGE SCALE GENOMIC DNA]</scope>
    <source>
        <strain evidence="7 8">5GH32-13</strain>
    </source>
</reference>
<dbReference type="Proteomes" id="UP000263900">
    <property type="component" value="Chromosome"/>
</dbReference>
<dbReference type="PROSITE" id="PS50949">
    <property type="entry name" value="HTH_GNTR"/>
    <property type="match status" value="1"/>
</dbReference>
<keyword evidence="3" id="KW-0805">Transcription regulation</keyword>
<evidence type="ECO:0000256" key="4">
    <source>
        <dbReference type="ARBA" id="ARBA00023125"/>
    </source>
</evidence>
<dbReference type="AlphaFoldDB" id="A0A3B7MPL7"/>
<dbReference type="InterPro" id="IPR036388">
    <property type="entry name" value="WH-like_DNA-bd_sf"/>
</dbReference>
<dbReference type="EMBL" id="CP032157">
    <property type="protein sequence ID" value="AXY76442.1"/>
    <property type="molecule type" value="Genomic_DNA"/>
</dbReference>
<gene>
    <name evidence="7" type="ORF">D3H65_21655</name>
</gene>
<dbReference type="OrthoDB" id="594134at2"/>
<dbReference type="InterPro" id="IPR015421">
    <property type="entry name" value="PyrdxlP-dep_Trfase_major"/>
</dbReference>
<dbReference type="KEGG" id="pseg:D3H65_21655"/>
<dbReference type="InterPro" id="IPR000524">
    <property type="entry name" value="Tscrpt_reg_HTH_GntR"/>
</dbReference>
<evidence type="ECO:0000256" key="3">
    <source>
        <dbReference type="ARBA" id="ARBA00023015"/>
    </source>
</evidence>
<keyword evidence="8" id="KW-1185">Reference proteome</keyword>
<keyword evidence="7" id="KW-0808">Transferase</keyword>
<dbReference type="SMART" id="SM00345">
    <property type="entry name" value="HTH_GNTR"/>
    <property type="match status" value="1"/>
</dbReference>
<dbReference type="InterPro" id="IPR051446">
    <property type="entry name" value="HTH_trans_reg/aminotransferase"/>
</dbReference>
<feature type="domain" description="HTH gntR-type" evidence="6">
    <location>
        <begin position="16"/>
        <end position="84"/>
    </location>
</feature>
<evidence type="ECO:0000313" key="8">
    <source>
        <dbReference type="Proteomes" id="UP000263900"/>
    </source>
</evidence>
<keyword evidence="5" id="KW-0804">Transcription</keyword>
<evidence type="ECO:0000259" key="6">
    <source>
        <dbReference type="PROSITE" id="PS50949"/>
    </source>
</evidence>
<evidence type="ECO:0000256" key="5">
    <source>
        <dbReference type="ARBA" id="ARBA00023163"/>
    </source>
</evidence>
<dbReference type="InterPro" id="IPR015424">
    <property type="entry name" value="PyrdxlP-dep_Trfase"/>
</dbReference>
<protein>
    <submittedName>
        <fullName evidence="7">PLP-dependent aminotransferase family protein</fullName>
    </submittedName>
</protein>
<sequence length="447" mass="50397">MLPFQTLIRPDKKATTPIYQQVANRLVSLIREGIIKPGAALPGSREMAELLQLHRKTIVAAYEELNAQDWIETIPRKGVFVAPNLPDIKPRRFTQGISAPYAGNTGFSFNKQLSFPVPSTKMTSQRLLINDGLPDTRLAPMDALLREYRSLVKNKNMHAMIERPDPSGFYTLREAMVMHLSATRGLNIQANNVLMTRGAQMAIFLAAQLLIQPGDYVAVGDPNYYLASLLFEQAGARLIQIPVDEQGMEIDALAAACRKKKIRMVYVIPHHHHPTTATLSAERRMQLLELVRQYKLAVIEDDYDFSFHYDSAPILPLASTQHEGCVIYIGSVTKVMTPSLRIGFMVAPDNFIKQAVNLRRLVDSRGDNLMEATVANLMKNGDIGRHIKKSNKTYHERRDMFVPCWINIYRTLFITISHLVVWLSGQGFIPGIPCHLLLPVLLLWGYL</sequence>
<evidence type="ECO:0000256" key="1">
    <source>
        <dbReference type="ARBA" id="ARBA00005384"/>
    </source>
</evidence>
<evidence type="ECO:0000256" key="2">
    <source>
        <dbReference type="ARBA" id="ARBA00022898"/>
    </source>
</evidence>
<dbReference type="CDD" id="cd07377">
    <property type="entry name" value="WHTH_GntR"/>
    <property type="match status" value="1"/>
</dbReference>
<dbReference type="Gene3D" id="3.40.640.10">
    <property type="entry name" value="Type I PLP-dependent aspartate aminotransferase-like (Major domain)"/>
    <property type="match status" value="1"/>
</dbReference>
<dbReference type="SUPFAM" id="SSF46785">
    <property type="entry name" value="Winged helix' DNA-binding domain"/>
    <property type="match status" value="1"/>
</dbReference>
<dbReference type="InterPro" id="IPR036390">
    <property type="entry name" value="WH_DNA-bd_sf"/>
</dbReference>
<evidence type="ECO:0000313" key="7">
    <source>
        <dbReference type="EMBL" id="AXY76442.1"/>
    </source>
</evidence>
<dbReference type="GO" id="GO:0030170">
    <property type="term" value="F:pyridoxal phosphate binding"/>
    <property type="evidence" value="ECO:0007669"/>
    <property type="project" value="InterPro"/>
</dbReference>
<dbReference type="Pfam" id="PF00155">
    <property type="entry name" value="Aminotran_1_2"/>
    <property type="match status" value="1"/>
</dbReference>
<dbReference type="RefSeq" id="WP_119052319.1">
    <property type="nucleotide sequence ID" value="NZ_CP032157.1"/>
</dbReference>
<dbReference type="GO" id="GO:0003700">
    <property type="term" value="F:DNA-binding transcription factor activity"/>
    <property type="evidence" value="ECO:0007669"/>
    <property type="project" value="InterPro"/>
</dbReference>
<keyword evidence="4" id="KW-0238">DNA-binding</keyword>
<keyword evidence="2" id="KW-0663">Pyridoxal phosphate</keyword>
<organism evidence="7 8">
    <name type="scientific">Paraflavitalea soli</name>
    <dbReference type="NCBI Taxonomy" id="2315862"/>
    <lineage>
        <taxon>Bacteria</taxon>
        <taxon>Pseudomonadati</taxon>
        <taxon>Bacteroidota</taxon>
        <taxon>Chitinophagia</taxon>
        <taxon>Chitinophagales</taxon>
        <taxon>Chitinophagaceae</taxon>
        <taxon>Paraflavitalea</taxon>
    </lineage>
</organism>
<proteinExistence type="inferred from homology"/>
<keyword evidence="7" id="KW-0032">Aminotransferase</keyword>
<dbReference type="InterPro" id="IPR004839">
    <property type="entry name" value="Aminotransferase_I/II_large"/>
</dbReference>
<dbReference type="CDD" id="cd00609">
    <property type="entry name" value="AAT_like"/>
    <property type="match status" value="1"/>
</dbReference>
<dbReference type="Pfam" id="PF00392">
    <property type="entry name" value="GntR"/>
    <property type="match status" value="1"/>
</dbReference>
<dbReference type="GO" id="GO:0008483">
    <property type="term" value="F:transaminase activity"/>
    <property type="evidence" value="ECO:0007669"/>
    <property type="project" value="UniProtKB-KW"/>
</dbReference>
<accession>A0A3B7MPL7</accession>
<dbReference type="GO" id="GO:0003677">
    <property type="term" value="F:DNA binding"/>
    <property type="evidence" value="ECO:0007669"/>
    <property type="project" value="UniProtKB-KW"/>
</dbReference>